<dbReference type="EMBL" id="REGN01000711">
    <property type="protein sequence ID" value="RNA39716.1"/>
    <property type="molecule type" value="Genomic_DNA"/>
</dbReference>
<dbReference type="AlphaFoldDB" id="A0A3M7SVD5"/>
<accession>A0A3M7SVD5</accession>
<name>A0A3M7SVD5_BRAPC</name>
<keyword evidence="1" id="KW-0732">Signal</keyword>
<organism evidence="2 3">
    <name type="scientific">Brachionus plicatilis</name>
    <name type="common">Marine rotifer</name>
    <name type="synonym">Brachionus muelleri</name>
    <dbReference type="NCBI Taxonomy" id="10195"/>
    <lineage>
        <taxon>Eukaryota</taxon>
        <taxon>Metazoa</taxon>
        <taxon>Spiralia</taxon>
        <taxon>Gnathifera</taxon>
        <taxon>Rotifera</taxon>
        <taxon>Eurotatoria</taxon>
        <taxon>Monogononta</taxon>
        <taxon>Pseudotrocha</taxon>
        <taxon>Ploima</taxon>
        <taxon>Brachionidae</taxon>
        <taxon>Brachionus</taxon>
    </lineage>
</organism>
<protein>
    <recommendedName>
        <fullName evidence="4">Secreted protein</fullName>
    </recommendedName>
</protein>
<comment type="caution">
    <text evidence="2">The sequence shown here is derived from an EMBL/GenBank/DDBJ whole genome shotgun (WGS) entry which is preliminary data.</text>
</comment>
<evidence type="ECO:0008006" key="4">
    <source>
        <dbReference type="Google" id="ProtNLM"/>
    </source>
</evidence>
<proteinExistence type="predicted"/>
<sequence>MILYRLPPWIIQIFAVLSFLPISYVHCGSSTSVYFCGPVSLSSEGLMQVLLNSRSCSRFFQRLQTVHGSVPDHVKDPFSILDDRSIRNLQCCTQIS</sequence>
<gene>
    <name evidence="2" type="ORF">BpHYR1_021602</name>
</gene>
<keyword evidence="3" id="KW-1185">Reference proteome</keyword>
<evidence type="ECO:0000313" key="3">
    <source>
        <dbReference type="Proteomes" id="UP000276133"/>
    </source>
</evidence>
<feature type="chain" id="PRO_5018201247" description="Secreted protein" evidence="1">
    <location>
        <begin position="28"/>
        <end position="96"/>
    </location>
</feature>
<evidence type="ECO:0000313" key="2">
    <source>
        <dbReference type="EMBL" id="RNA39716.1"/>
    </source>
</evidence>
<dbReference type="Proteomes" id="UP000276133">
    <property type="component" value="Unassembled WGS sequence"/>
</dbReference>
<evidence type="ECO:0000256" key="1">
    <source>
        <dbReference type="SAM" id="SignalP"/>
    </source>
</evidence>
<feature type="signal peptide" evidence="1">
    <location>
        <begin position="1"/>
        <end position="27"/>
    </location>
</feature>
<reference evidence="2 3" key="1">
    <citation type="journal article" date="2018" name="Sci. Rep.">
        <title>Genomic signatures of local adaptation to the degree of environmental predictability in rotifers.</title>
        <authorList>
            <person name="Franch-Gras L."/>
            <person name="Hahn C."/>
            <person name="Garcia-Roger E.M."/>
            <person name="Carmona M.J."/>
            <person name="Serra M."/>
            <person name="Gomez A."/>
        </authorList>
    </citation>
    <scope>NUCLEOTIDE SEQUENCE [LARGE SCALE GENOMIC DNA]</scope>
    <source>
        <strain evidence="2">HYR1</strain>
    </source>
</reference>